<evidence type="ECO:0000259" key="1">
    <source>
        <dbReference type="Pfam" id="PF13679"/>
    </source>
</evidence>
<organism evidence="2 3">
    <name type="scientific">Ignelater luminosus</name>
    <name type="common">Cucubano</name>
    <name type="synonym">Pyrophorus luminosus</name>
    <dbReference type="NCBI Taxonomy" id="2038154"/>
    <lineage>
        <taxon>Eukaryota</taxon>
        <taxon>Metazoa</taxon>
        <taxon>Ecdysozoa</taxon>
        <taxon>Arthropoda</taxon>
        <taxon>Hexapoda</taxon>
        <taxon>Insecta</taxon>
        <taxon>Pterygota</taxon>
        <taxon>Neoptera</taxon>
        <taxon>Endopterygota</taxon>
        <taxon>Coleoptera</taxon>
        <taxon>Polyphaga</taxon>
        <taxon>Elateriformia</taxon>
        <taxon>Elateroidea</taxon>
        <taxon>Elateridae</taxon>
        <taxon>Agrypninae</taxon>
        <taxon>Pyrophorini</taxon>
        <taxon>Ignelater</taxon>
    </lineage>
</organism>
<feature type="domain" description="Methyltransferase" evidence="1">
    <location>
        <begin position="136"/>
        <end position="293"/>
    </location>
</feature>
<keyword evidence="3" id="KW-1185">Reference proteome</keyword>
<name>A0A8K0CGZ8_IGNLU</name>
<dbReference type="SUPFAM" id="SSF53335">
    <property type="entry name" value="S-adenosyl-L-methionine-dependent methyltransferases"/>
    <property type="match status" value="1"/>
</dbReference>
<dbReference type="EMBL" id="VTPC01090180">
    <property type="protein sequence ID" value="KAF2884358.1"/>
    <property type="molecule type" value="Genomic_DNA"/>
</dbReference>
<proteinExistence type="predicted"/>
<gene>
    <name evidence="2" type="ORF">ILUMI_21807</name>
</gene>
<protein>
    <recommendedName>
        <fullName evidence="1">Methyltransferase domain-containing protein</fullName>
    </recommendedName>
</protein>
<evidence type="ECO:0000313" key="3">
    <source>
        <dbReference type="Proteomes" id="UP000801492"/>
    </source>
</evidence>
<dbReference type="PANTHER" id="PTHR12496:SF2">
    <property type="entry name" value="METHYLTRANSFERASE-LIKE PROTEIN 25B"/>
    <property type="match status" value="1"/>
</dbReference>
<dbReference type="InterPro" id="IPR029063">
    <property type="entry name" value="SAM-dependent_MTases_sf"/>
</dbReference>
<dbReference type="Pfam" id="PF13679">
    <property type="entry name" value="Methyltransf_32"/>
    <property type="match status" value="1"/>
</dbReference>
<accession>A0A8K0CGZ8</accession>
<dbReference type="OrthoDB" id="5875367at2759"/>
<reference evidence="2" key="1">
    <citation type="submission" date="2019-08" db="EMBL/GenBank/DDBJ databases">
        <title>The genome of the North American firefly Photinus pyralis.</title>
        <authorList>
            <consortium name="Photinus pyralis genome working group"/>
            <person name="Fallon T.R."/>
            <person name="Sander Lower S.E."/>
            <person name="Weng J.-K."/>
        </authorList>
    </citation>
    <scope>NUCLEOTIDE SEQUENCE</scope>
    <source>
        <strain evidence="2">TRF0915ILg1</strain>
        <tissue evidence="2">Whole body</tissue>
    </source>
</reference>
<dbReference type="InterPro" id="IPR052220">
    <property type="entry name" value="METTL25"/>
</dbReference>
<dbReference type="InterPro" id="IPR025714">
    <property type="entry name" value="Methyltranfer_dom"/>
</dbReference>
<dbReference type="AlphaFoldDB" id="A0A8K0CGZ8"/>
<sequence length="467" mass="54189">MFVNKEKSAEVQKLLDMCYKICEKYSWLLDAYVSDFFVHEYWDKLPECWRKSLKDCKLETIGRIISLDESTEISEVLPLSMLALRQSIKYLQIPRKQQTINIDETCQKGPNHSLCDKNIFSVNHFRNVFWKRVKLKKKHEIELMSKMCYKLATKTNCYYIIDVGSGIGHLSRMLSYGYGLKVCGLEAQEYLTEEANKLDQEMEHALKKYCNETPTKYVKPIHVNMRVKTNSNGEDILKTVEEAFSIKSDDLQFGIVGLHPCGDLGATLLRLFIKYPQVKFINIVGCCYMKLSEPTSSLNAGYPLSSFCKQKNYKLSYASREVACHALEAYVDKLNSNEYWQLKIHAYRAVLEKLIVDEWPDLFHSQVNSVKYHENLSFSEYCFKAISKLGIKLNKAKVESNETEKYLKDWNYVVIFYSLRLMIAPLVETIIMLDRILFILESDYACGVTSIFDPQLSPRNQILTAIK</sequence>
<comment type="caution">
    <text evidence="2">The sequence shown here is derived from an EMBL/GenBank/DDBJ whole genome shotgun (WGS) entry which is preliminary data.</text>
</comment>
<dbReference type="Gene3D" id="3.40.50.150">
    <property type="entry name" value="Vaccinia Virus protein VP39"/>
    <property type="match status" value="1"/>
</dbReference>
<evidence type="ECO:0000313" key="2">
    <source>
        <dbReference type="EMBL" id="KAF2884358.1"/>
    </source>
</evidence>
<dbReference type="Proteomes" id="UP000801492">
    <property type="component" value="Unassembled WGS sequence"/>
</dbReference>
<dbReference type="PANTHER" id="PTHR12496">
    <property type="entry name" value="CGI-41 METHYLTRANSFERASE"/>
    <property type="match status" value="1"/>
</dbReference>